<keyword evidence="2" id="KW-1185">Reference proteome</keyword>
<evidence type="ECO:0000313" key="2">
    <source>
        <dbReference type="Proteomes" id="UP001596297"/>
    </source>
</evidence>
<protein>
    <submittedName>
        <fullName evidence="1">Uncharacterized protein</fullName>
    </submittedName>
</protein>
<dbReference type="EMBL" id="JBHSWD010000001">
    <property type="protein sequence ID" value="MFC6590821.1"/>
    <property type="molecule type" value="Genomic_DNA"/>
</dbReference>
<dbReference type="Proteomes" id="UP001596297">
    <property type="component" value="Unassembled WGS sequence"/>
</dbReference>
<dbReference type="RefSeq" id="WP_380081830.1">
    <property type="nucleotide sequence ID" value="NZ_JBHSWD010000001.1"/>
</dbReference>
<sequence length="144" mass="14297">MAGQIGQAGAQARDAQAQARAEGDAPALVAAVTLLGECQWRAATDRAALFAGLRTLAAGLRVAEQTGEHADAHLLAVLSLTQAAVGSPAKAAQTAGKALGRSSPSSPGQVLALLSLGRVAEAQAAARAGELAAGWWAWAVPGGR</sequence>
<evidence type="ECO:0000313" key="1">
    <source>
        <dbReference type="EMBL" id="MFC6590821.1"/>
    </source>
</evidence>
<accession>A0ABW1Y931</accession>
<gene>
    <name evidence="1" type="ORF">ACFP81_01410</name>
</gene>
<comment type="caution">
    <text evidence="1">The sequence shown here is derived from an EMBL/GenBank/DDBJ whole genome shotgun (WGS) entry which is preliminary data.</text>
</comment>
<organism evidence="1 2">
    <name type="scientific">Deinococcus lacus</name>
    <dbReference type="NCBI Taxonomy" id="392561"/>
    <lineage>
        <taxon>Bacteria</taxon>
        <taxon>Thermotogati</taxon>
        <taxon>Deinococcota</taxon>
        <taxon>Deinococci</taxon>
        <taxon>Deinococcales</taxon>
        <taxon>Deinococcaceae</taxon>
        <taxon>Deinococcus</taxon>
    </lineage>
</organism>
<reference evidence="2" key="1">
    <citation type="journal article" date="2019" name="Int. J. Syst. Evol. Microbiol.">
        <title>The Global Catalogue of Microorganisms (GCM) 10K type strain sequencing project: providing services to taxonomists for standard genome sequencing and annotation.</title>
        <authorList>
            <consortium name="The Broad Institute Genomics Platform"/>
            <consortium name="The Broad Institute Genome Sequencing Center for Infectious Disease"/>
            <person name="Wu L."/>
            <person name="Ma J."/>
        </authorList>
    </citation>
    <scope>NUCLEOTIDE SEQUENCE [LARGE SCALE GENOMIC DNA]</scope>
    <source>
        <strain evidence="2">CGMCC 1.15772</strain>
    </source>
</reference>
<proteinExistence type="predicted"/>
<name>A0ABW1Y931_9DEIO</name>